<comment type="caution">
    <text evidence="1">The sequence shown here is derived from an EMBL/GenBank/DDBJ whole genome shotgun (WGS) entry which is preliminary data.</text>
</comment>
<accession>A0AAD3XDN4</accession>
<sequence length="107" mass="12417">MPARKSKPEKLDEDAKQLRQDPYEVENHCAHIYSVTITEEEARDGLVCRVQSSEKSKFVCVKWQNFVLGLWETVTVYISSPSNFYSNVMEFLSLPPLFFICFGRVFS</sequence>
<reference evidence="1" key="1">
    <citation type="submission" date="2023-05" db="EMBL/GenBank/DDBJ databases">
        <title>Nepenthes gracilis genome sequencing.</title>
        <authorList>
            <person name="Fukushima K."/>
        </authorList>
    </citation>
    <scope>NUCLEOTIDE SEQUENCE</scope>
    <source>
        <strain evidence="1">SING2019-196</strain>
    </source>
</reference>
<dbReference type="AlphaFoldDB" id="A0AAD3XDN4"/>
<evidence type="ECO:0000313" key="1">
    <source>
        <dbReference type="EMBL" id="GMH01649.1"/>
    </source>
</evidence>
<name>A0AAD3XDN4_NEPGR</name>
<evidence type="ECO:0000313" key="2">
    <source>
        <dbReference type="Proteomes" id="UP001279734"/>
    </source>
</evidence>
<proteinExistence type="predicted"/>
<keyword evidence="2" id="KW-1185">Reference proteome</keyword>
<gene>
    <name evidence="1" type="ORF">Nepgr_003488</name>
</gene>
<protein>
    <submittedName>
        <fullName evidence="1">Uncharacterized protein</fullName>
    </submittedName>
</protein>
<dbReference type="EMBL" id="BSYO01000003">
    <property type="protein sequence ID" value="GMH01649.1"/>
    <property type="molecule type" value="Genomic_DNA"/>
</dbReference>
<organism evidence="1 2">
    <name type="scientific">Nepenthes gracilis</name>
    <name type="common">Slender pitcher plant</name>
    <dbReference type="NCBI Taxonomy" id="150966"/>
    <lineage>
        <taxon>Eukaryota</taxon>
        <taxon>Viridiplantae</taxon>
        <taxon>Streptophyta</taxon>
        <taxon>Embryophyta</taxon>
        <taxon>Tracheophyta</taxon>
        <taxon>Spermatophyta</taxon>
        <taxon>Magnoliopsida</taxon>
        <taxon>eudicotyledons</taxon>
        <taxon>Gunneridae</taxon>
        <taxon>Pentapetalae</taxon>
        <taxon>Caryophyllales</taxon>
        <taxon>Nepenthaceae</taxon>
        <taxon>Nepenthes</taxon>
    </lineage>
</organism>
<dbReference type="Proteomes" id="UP001279734">
    <property type="component" value="Unassembled WGS sequence"/>
</dbReference>